<feature type="compositionally biased region" description="Basic and acidic residues" evidence="1">
    <location>
        <begin position="2377"/>
        <end position="2390"/>
    </location>
</feature>
<feature type="compositionally biased region" description="Polar residues" evidence="1">
    <location>
        <begin position="1136"/>
        <end position="1152"/>
    </location>
</feature>
<feature type="compositionally biased region" description="Basic and acidic residues" evidence="1">
    <location>
        <begin position="664"/>
        <end position="679"/>
    </location>
</feature>
<feature type="compositionally biased region" description="Polar residues" evidence="1">
    <location>
        <begin position="1100"/>
        <end position="1119"/>
    </location>
</feature>
<evidence type="ECO:0000256" key="1">
    <source>
        <dbReference type="SAM" id="MobiDB-lite"/>
    </source>
</evidence>
<feature type="compositionally biased region" description="Polar residues" evidence="1">
    <location>
        <begin position="2070"/>
        <end position="2080"/>
    </location>
</feature>
<dbReference type="OrthoDB" id="10029243at2759"/>
<feature type="compositionally biased region" description="Low complexity" evidence="1">
    <location>
        <begin position="176"/>
        <end position="200"/>
    </location>
</feature>
<dbReference type="Proteomes" id="UP000829720">
    <property type="component" value="Unassembled WGS sequence"/>
</dbReference>
<dbReference type="PANTHER" id="PTHR14955">
    <property type="entry name" value="RETINOIC ACID INDUCED 1/TRANSCRIPTION FACTOR 20"/>
    <property type="match status" value="1"/>
</dbReference>
<proteinExistence type="predicted"/>
<feature type="region of interest" description="Disordered" evidence="1">
    <location>
        <begin position="176"/>
        <end position="553"/>
    </location>
</feature>
<feature type="compositionally biased region" description="Low complexity" evidence="1">
    <location>
        <begin position="381"/>
        <end position="402"/>
    </location>
</feature>
<feature type="compositionally biased region" description="Basic and acidic residues" evidence="1">
    <location>
        <begin position="854"/>
        <end position="902"/>
    </location>
</feature>
<feature type="compositionally biased region" description="Polar residues" evidence="1">
    <location>
        <begin position="1161"/>
        <end position="1173"/>
    </location>
</feature>
<feature type="compositionally biased region" description="Polar residues" evidence="1">
    <location>
        <begin position="923"/>
        <end position="935"/>
    </location>
</feature>
<feature type="compositionally biased region" description="Polar residues" evidence="1">
    <location>
        <begin position="696"/>
        <end position="710"/>
    </location>
</feature>
<feature type="compositionally biased region" description="Low complexity" evidence="1">
    <location>
        <begin position="773"/>
        <end position="799"/>
    </location>
</feature>
<gene>
    <name evidence="2" type="ORF">AGOR_G00227910</name>
</gene>
<dbReference type="InterPro" id="IPR052440">
    <property type="entry name" value="Trans_Reg/Chrom_Remod"/>
</dbReference>
<dbReference type="GO" id="GO:0006357">
    <property type="term" value="P:regulation of transcription by RNA polymerase II"/>
    <property type="evidence" value="ECO:0007669"/>
    <property type="project" value="TreeGrafter"/>
</dbReference>
<feature type="region of interest" description="Disordered" evidence="1">
    <location>
        <begin position="2372"/>
        <end position="2414"/>
    </location>
</feature>
<feature type="region of interest" description="Disordered" evidence="1">
    <location>
        <begin position="2129"/>
        <end position="2175"/>
    </location>
</feature>
<organism evidence="2 3">
    <name type="scientific">Albula goreensis</name>
    <dbReference type="NCBI Taxonomy" id="1534307"/>
    <lineage>
        <taxon>Eukaryota</taxon>
        <taxon>Metazoa</taxon>
        <taxon>Chordata</taxon>
        <taxon>Craniata</taxon>
        <taxon>Vertebrata</taxon>
        <taxon>Euteleostomi</taxon>
        <taxon>Actinopterygii</taxon>
        <taxon>Neopterygii</taxon>
        <taxon>Teleostei</taxon>
        <taxon>Albuliformes</taxon>
        <taxon>Albulidae</taxon>
        <taxon>Albula</taxon>
    </lineage>
</organism>
<feature type="compositionally biased region" description="Basic and acidic residues" evidence="1">
    <location>
        <begin position="1899"/>
        <end position="1916"/>
    </location>
</feature>
<feature type="region of interest" description="Disordered" evidence="1">
    <location>
        <begin position="723"/>
        <end position="1050"/>
    </location>
</feature>
<feature type="compositionally biased region" description="Polar residues" evidence="1">
    <location>
        <begin position="512"/>
        <end position="523"/>
    </location>
</feature>
<feature type="compositionally biased region" description="Gly residues" evidence="1">
    <location>
        <begin position="17"/>
        <end position="27"/>
    </location>
</feature>
<feature type="compositionally biased region" description="Basic residues" evidence="1">
    <location>
        <begin position="1750"/>
        <end position="1760"/>
    </location>
</feature>
<feature type="compositionally biased region" description="Low complexity" evidence="1">
    <location>
        <begin position="1637"/>
        <end position="1661"/>
    </location>
</feature>
<feature type="compositionally biased region" description="Low complexity" evidence="1">
    <location>
        <begin position="751"/>
        <end position="760"/>
    </location>
</feature>
<feature type="compositionally biased region" description="Basic residues" evidence="1">
    <location>
        <begin position="2487"/>
        <end position="2503"/>
    </location>
</feature>
<name>A0A8T3CJC6_9TELE</name>
<feature type="compositionally biased region" description="Polar residues" evidence="1">
    <location>
        <begin position="201"/>
        <end position="235"/>
    </location>
</feature>
<feature type="region of interest" description="Disordered" evidence="1">
    <location>
        <begin position="1525"/>
        <end position="1679"/>
    </location>
</feature>
<feature type="compositionally biased region" description="Polar residues" evidence="1">
    <location>
        <begin position="723"/>
        <end position="739"/>
    </location>
</feature>
<feature type="compositionally biased region" description="Low complexity" evidence="1">
    <location>
        <begin position="438"/>
        <end position="447"/>
    </location>
</feature>
<evidence type="ECO:0000313" key="2">
    <source>
        <dbReference type="EMBL" id="KAI1884586.1"/>
    </source>
</evidence>
<feature type="compositionally biased region" description="Low complexity" evidence="1">
    <location>
        <begin position="641"/>
        <end position="654"/>
    </location>
</feature>
<feature type="compositionally biased region" description="Pro residues" evidence="1">
    <location>
        <begin position="761"/>
        <end position="771"/>
    </location>
</feature>
<feature type="compositionally biased region" description="Basic and acidic residues" evidence="1">
    <location>
        <begin position="1300"/>
        <end position="1315"/>
    </location>
</feature>
<dbReference type="GO" id="GO:0005634">
    <property type="term" value="C:nucleus"/>
    <property type="evidence" value="ECO:0007669"/>
    <property type="project" value="TreeGrafter"/>
</dbReference>
<feature type="compositionally biased region" description="Polar residues" evidence="1">
    <location>
        <begin position="2405"/>
        <end position="2414"/>
    </location>
</feature>
<feature type="region of interest" description="Disordered" evidence="1">
    <location>
        <begin position="1349"/>
        <end position="1499"/>
    </location>
</feature>
<feature type="compositionally biased region" description="Low complexity" evidence="1">
    <location>
        <begin position="490"/>
        <end position="511"/>
    </location>
</feature>
<feature type="compositionally biased region" description="Low complexity" evidence="1">
    <location>
        <begin position="51"/>
        <end position="63"/>
    </location>
</feature>
<feature type="region of interest" description="Disordered" evidence="1">
    <location>
        <begin position="1894"/>
        <end position="1946"/>
    </location>
</feature>
<dbReference type="EMBL" id="JAERUA010000022">
    <property type="protein sequence ID" value="KAI1884586.1"/>
    <property type="molecule type" value="Genomic_DNA"/>
</dbReference>
<keyword evidence="3" id="KW-1185">Reference proteome</keyword>
<feature type="compositionally biased region" description="Low complexity" evidence="1">
    <location>
        <begin position="2081"/>
        <end position="2090"/>
    </location>
</feature>
<feature type="compositionally biased region" description="Polar residues" evidence="1">
    <location>
        <begin position="1544"/>
        <end position="1560"/>
    </location>
</feature>
<feature type="compositionally biased region" description="Low complexity" evidence="1">
    <location>
        <begin position="1425"/>
        <end position="1437"/>
    </location>
</feature>
<comment type="caution">
    <text evidence="2">The sequence shown here is derived from an EMBL/GenBank/DDBJ whole genome shotgun (WGS) entry which is preliminary data.</text>
</comment>
<feature type="compositionally biased region" description="Polar residues" evidence="1">
    <location>
        <begin position="1489"/>
        <end position="1499"/>
    </location>
</feature>
<feature type="compositionally biased region" description="Polar residues" evidence="1">
    <location>
        <begin position="256"/>
        <end position="270"/>
    </location>
</feature>
<dbReference type="PANTHER" id="PTHR14955:SF7">
    <property type="entry name" value="TRANSCRIPTION FACTOR 20"/>
    <property type="match status" value="1"/>
</dbReference>
<feature type="compositionally biased region" description="Basic and acidic residues" evidence="1">
    <location>
        <begin position="1007"/>
        <end position="1018"/>
    </location>
</feature>
<feature type="region of interest" description="Disordered" evidence="1">
    <location>
        <begin position="2447"/>
        <end position="2519"/>
    </location>
</feature>
<feature type="compositionally biased region" description="Polar residues" evidence="1">
    <location>
        <begin position="1395"/>
        <end position="1424"/>
    </location>
</feature>
<feature type="compositionally biased region" description="Pro residues" evidence="1">
    <location>
        <begin position="1922"/>
        <end position="1941"/>
    </location>
</feature>
<feature type="compositionally biased region" description="Basic residues" evidence="1">
    <location>
        <begin position="335"/>
        <end position="349"/>
    </location>
</feature>
<feature type="compositionally biased region" description="Low complexity" evidence="1">
    <location>
        <begin position="1273"/>
        <end position="1283"/>
    </location>
</feature>
<accession>A0A8T3CJC6</accession>
<reference evidence="2" key="1">
    <citation type="submission" date="2021-01" db="EMBL/GenBank/DDBJ databases">
        <authorList>
            <person name="Zahm M."/>
            <person name="Roques C."/>
            <person name="Cabau C."/>
            <person name="Klopp C."/>
            <person name="Donnadieu C."/>
            <person name="Jouanno E."/>
            <person name="Lampietro C."/>
            <person name="Louis A."/>
            <person name="Herpin A."/>
            <person name="Echchiki A."/>
            <person name="Berthelot C."/>
            <person name="Parey E."/>
            <person name="Roest-Crollius H."/>
            <person name="Braasch I."/>
            <person name="Postlethwait J."/>
            <person name="Bobe J."/>
            <person name="Montfort J."/>
            <person name="Bouchez O."/>
            <person name="Begum T."/>
            <person name="Mejri S."/>
            <person name="Adams A."/>
            <person name="Chen W.-J."/>
            <person name="Guiguen Y."/>
        </authorList>
    </citation>
    <scope>NUCLEOTIDE SEQUENCE</scope>
    <source>
        <tissue evidence="2">Blood</tissue>
    </source>
</reference>
<feature type="compositionally biased region" description="Basic and acidic residues" evidence="1">
    <location>
        <begin position="2457"/>
        <end position="2470"/>
    </location>
</feature>
<feature type="compositionally biased region" description="Polar residues" evidence="1">
    <location>
        <begin position="403"/>
        <end position="437"/>
    </location>
</feature>
<feature type="region of interest" description="Disordered" evidence="1">
    <location>
        <begin position="1097"/>
        <end position="1227"/>
    </location>
</feature>
<feature type="region of interest" description="Disordered" evidence="1">
    <location>
        <begin position="2034"/>
        <end position="2090"/>
    </location>
</feature>
<feature type="region of interest" description="Disordered" evidence="1">
    <location>
        <begin position="628"/>
        <end position="710"/>
    </location>
</feature>
<feature type="compositionally biased region" description="Polar residues" evidence="1">
    <location>
        <begin position="1356"/>
        <end position="1372"/>
    </location>
</feature>
<feature type="region of interest" description="Disordered" evidence="1">
    <location>
        <begin position="82"/>
        <end position="110"/>
    </location>
</feature>
<sequence>MQNFRNNSAPSTLPPGFSGGSGVGGGNSSYLSQSSAPQCSPRMPEEYAGVQQQTQQTPQTQNQHPHHLAAHHPSQVSLMMGYGVRNRGSGSGEALHSSTSTGGGSISTNPYRKEMMDHYFSMSGKERHRRGGQGLGYGTGFGYPNMDGHMPHQYRLSGAGSGSSGMMAHYQLDYSAAAGSGGSSSSSSSSSSGTGAFSPSHQYSLSQNPLIQTATGPPIHQRQQAQNYPTQQALHQGQPHRGYPVSGHRMPHQFAHYSSPNTPTGTTGMYNSPPLRYHGGSNSGSFECKVNSSSTANSNASSVSSANSKNTGPLESAGQSYSSSGYSSYHSQPAHSHHKHSTHPPRGSHHNLGPNYDTSHKVHPSSLLHQPLPTGRTYPENAPSVSSAISSANPSASHFSSPEIQSKSPMHSQSQPPQVHQNFSPISNPSPAASTVQSPSCSSSPSPLMGISEPGNSTGPPTHPPSQPPLQKTRNSHSHGRLLQTVSQLSPTPNSNSSISSCGSSSGNVNTAGLNSSPGSNSMSVRSRIGVGIGGGREENSSSTIYPSSPLDKLMPDPGINSLNALTSQVANLPNTVQHMLLSDSLLPHKSGKEIGYQGHMREHQMQQSHAFPAGQQRNRVMSATFSTRAAREGTGTTSCGIANSDGGAGANASQVQESLSGKGDGEEQFSGREAERVRQMSGASSGSEPTGYYPPSQNHRTQIQPQPEQGCQSLPLQIETGVSTKNSPVLTSSSIPEQRTTEHETGGIFPKSPASSSPSSHPPSAQPSPKLPSSCPPASSVPTSSSPSPSCTSSSNPSLAMETGVGNDDSQNILREREKEQREVRNKKEGESEEKGEVWKSSKETDVSLGQDRNQDKQGVKEEGMDIHTDCSKRKDDKGEKHEKTPSSEDTSKNLNTEESHNVGVIVSARSEIPQPGPVTEQLETATSATSNSLHHSHNPRNYSEEKLSHSSIGDSNSLNGEDGGGLSTYPSNYGTKVTHKPGSEHPLSPCPNSSETPKFPYGSSEIHHGSGTDLKNRGRGGMGTNVKYQGYHQPQPSYNSGPRKGLGISGVDEQIRRGIGSASRGQENNSQLQQPFPSLLQEVLQGYHLDRRYGRPENSAQKIPNIYSQSQTIAPQSHSRHPYDMSESARSHVVPQTGNRGDHQPLTQIAVSGKPHPPNQGQGSGTSLGQDSSIHSWGSGGIGEKGAPCSTDKRKIGTSEGGSIPRMQQSTESPPRPPPKHINLADYSLPHRRHSSNHSVHQSAVQQILLQETEPLAGCGVPKGQTQPHTSSSGLMPSVSSSERRSVICDISPSCHTTPERERDGDKDIEYGKSRQQAGPSVIQQSYSTPAAMQEPENIKVEEREKREMDLETVSKTTKEATNLTINSGNFPAKEASVQHQNCSPHTLKDINTDSQRSTSGRKGDINSTSSPTCPPKQVTQHPLSTPSLMSSPPSRGQSYFHSLDGASGRSTGLGRYESGEASVGTPKAISYQPHYPSHPHHHMPSKTQPENSKSSVKLQMYPHTHSDHQPHVLDDRCEWTASNSNRSSEDMMMSPRPGRPQHQSPPRQRSHNSFTGTHQHHLQGGFYDPVKMWGLSERESGGPVEGGNSRRTQLPSAASPGALAVPPTPASGPRCVQSNPPREEIVKSFHPVPTSSSHTQSGFSNSSSSSGSNINLGTQQGHGQNKTGGSGDTNPLMLRRRVRSFISPIPAKRQHQDLQHHQRGSSGQYPAPLPTSDLKHQNDGETSGPDPSHTKMAIPNTPSPPHSKTKILPPRKGRGLKLEAIVQKITPNIKKATNNSSNTNSVSNNLSGLSHGLVTNCNTEVHDQDTCIEGNFPGVGSGTGSCLPYLSEGLSLDEIMYYRGVEETGPLPPSAYSCDPHQDPQILKRDLTGNITRGAIDLEPDFGLGVSVSPLTERDGVGERGKDELRIDSDFPLLGPLPPPPPLPRPVQASPPPSSSALSDIQHFTNTYQQLETRRGEHSAATLLRQKLQESAMSLGMDDYTGGDYFGSQPPHHNQNVGACLLNRAQHTYQHHRVPSARTTSSMAGLSQLPEPKTPENVVPKGYFPSGKKKGRPVGSVNKQKRAQPQAQNVSLNTPPVTDAHTPAPAPTPAFTPAQTATLQIVSSASCTTETPEAFLPVDSKISSASVSPAASQTLKTDVDSEEVQQPETEVQSHSQHERKAEDEGNEVWVASRQRRRRRRGVVGMPGKEELKTGTEDRGTFGASGSFPDFRRSVFAPYIHVERKEEEIGAVCTIVNAEDDRMKGENIGEGGADTIFISTSSQGARGDREMDKVRDKKETEQADSAILESCTAGKALPSTGYVLSGAVMADSSSFGQLLCCLCKKWANYKNLGDLYGPYYPPEYTARLPKNHTQIRQSLLTSKVGSTGIHGETESMKQDIKPIEDQTNNSVTETEHTENQTGTSVSATATDTVCPVTVEMHNLTDSIGSVDFDNQETKTGKLTQDFASTDEALKPEQSDLKKTEPQPQIQQWPTEDIQQRPQHRKLTSHPRFKRRHKSSEECPKLHPQTTKPYCLSSPLHSRLTRTSLSLFPSSPSFPRCPWIQRSSGYMRAV</sequence>
<feature type="compositionally biased region" description="Basic and acidic residues" evidence="1">
    <location>
        <begin position="1123"/>
        <end position="1132"/>
    </location>
</feature>
<feature type="compositionally biased region" description="Polar residues" evidence="1">
    <location>
        <begin position="951"/>
        <end position="961"/>
    </location>
</feature>
<evidence type="ECO:0000313" key="3">
    <source>
        <dbReference type="Proteomes" id="UP000829720"/>
    </source>
</evidence>
<feature type="compositionally biased region" description="Polar residues" evidence="1">
    <location>
        <begin position="1"/>
        <end position="11"/>
    </location>
</feature>
<feature type="compositionally biased region" description="Polar residues" evidence="1">
    <location>
        <begin position="2129"/>
        <end position="2143"/>
    </location>
</feature>
<feature type="region of interest" description="Disordered" evidence="1">
    <location>
        <begin position="1"/>
        <end position="70"/>
    </location>
</feature>
<feature type="region of interest" description="Disordered" evidence="1">
    <location>
        <begin position="1259"/>
        <end position="1337"/>
    </location>
</feature>
<feature type="compositionally biased region" description="Low complexity" evidence="1">
    <location>
        <begin position="289"/>
        <end position="332"/>
    </location>
</feature>
<feature type="compositionally biased region" description="Basic and acidic residues" evidence="1">
    <location>
        <begin position="815"/>
        <end position="847"/>
    </location>
</feature>
<feature type="compositionally biased region" description="Polar residues" evidence="1">
    <location>
        <begin position="1316"/>
        <end position="1333"/>
    </location>
</feature>
<protein>
    <submittedName>
        <fullName evidence="2">Uncharacterized protein</fullName>
    </submittedName>
</protein>
<feature type="region of interest" description="Disordered" evidence="1">
    <location>
        <begin position="1694"/>
        <end position="1760"/>
    </location>
</feature>